<dbReference type="CDD" id="cd09911">
    <property type="entry name" value="Lin0431_like"/>
    <property type="match status" value="1"/>
</dbReference>
<evidence type="ECO:0000313" key="3">
    <source>
        <dbReference type="Proteomes" id="UP000006294"/>
    </source>
</evidence>
<evidence type="ECO:0000313" key="2">
    <source>
        <dbReference type="EMBL" id="BAM46202.1"/>
    </source>
</evidence>
<keyword evidence="3" id="KW-1185">Reference proteome</keyword>
<dbReference type="Proteomes" id="UP000006294">
    <property type="component" value="Chromosome"/>
</dbReference>
<dbReference type="Gene3D" id="2.60.320.10">
    <property type="entry name" value="N-utilization substance G protein NusG, insert domain"/>
    <property type="match status" value="1"/>
</dbReference>
<evidence type="ECO:0000256" key="1">
    <source>
        <dbReference type="SAM" id="Phobius"/>
    </source>
</evidence>
<dbReference type="AlphaFoldDB" id="K0IYZ5"/>
<dbReference type="eggNOG" id="COG5341">
    <property type="taxonomic scope" value="Bacteria"/>
</dbReference>
<keyword evidence="1" id="KW-0472">Membrane</keyword>
<keyword evidence="1" id="KW-1133">Transmembrane helix</keyword>
<name>K0IYZ5_AMPXN</name>
<organism evidence="2 3">
    <name type="scientific">Amphibacillus xylanus (strain ATCC 51415 / DSM 6626 / JCM 7361 / LMG 17667 / NBRC 15112 / Ep01)</name>
    <dbReference type="NCBI Taxonomy" id="698758"/>
    <lineage>
        <taxon>Bacteria</taxon>
        <taxon>Bacillati</taxon>
        <taxon>Bacillota</taxon>
        <taxon>Bacilli</taxon>
        <taxon>Bacillales</taxon>
        <taxon>Bacillaceae</taxon>
        <taxon>Amphibacillus</taxon>
    </lineage>
</organism>
<feature type="transmembrane region" description="Helical" evidence="1">
    <location>
        <begin position="12"/>
        <end position="32"/>
    </location>
</feature>
<keyword evidence="1" id="KW-0812">Transmembrane</keyword>
<dbReference type="STRING" id="698758.AXY_00700"/>
<dbReference type="KEGG" id="axl:AXY_00700"/>
<gene>
    <name evidence="2" type="ordered locus">AXY_00700</name>
</gene>
<protein>
    <submittedName>
        <fullName evidence="2">Uncharacterized protein</fullName>
    </submittedName>
</protein>
<dbReference type="RefSeq" id="WP_015008809.1">
    <property type="nucleotide sequence ID" value="NC_018704.1"/>
</dbReference>
<reference evidence="2 3" key="1">
    <citation type="submission" date="2011-01" db="EMBL/GenBank/DDBJ databases">
        <title>Whole genome sequence of Amphibacillus xylinus NBRC 15112.</title>
        <authorList>
            <person name="Nakazawa H."/>
            <person name="Katano Y."/>
            <person name="Nakamura S."/>
            <person name="Sasagawa M."/>
            <person name="Fukada J."/>
            <person name="Arai T."/>
            <person name="Sasakura N."/>
            <person name="Mochizuki D."/>
            <person name="Hosoyama A."/>
            <person name="Harada K."/>
            <person name="Horikawa H."/>
            <person name="Kato Y."/>
            <person name="Harada T."/>
            <person name="Sasaki K."/>
            <person name="Sekiguchi M."/>
            <person name="Hodoyama M."/>
            <person name="Nishiko R."/>
            <person name="Narita H."/>
            <person name="Hanamaki A."/>
            <person name="Hata C."/>
            <person name="Konno Y."/>
            <person name="Niimura Y."/>
            <person name="Yamazaki S."/>
            <person name="Fujita N."/>
        </authorList>
    </citation>
    <scope>NUCLEOTIDE SEQUENCE [LARGE SCALE GENOMIC DNA]</scope>
    <source>
        <strain evidence="3">ATCC 51415 / DSM 6626 / JCM 7361 / LMG 17667 / NBRC 15112 / Ep01</strain>
    </source>
</reference>
<sequence>MKELLDTLKIGDLIIIILLLLISFSPIAIFTWQQAQIDGEKLVAVISLENEVLYEINLSDHEGNETFDIHTHDHETNTVEIVNGQIQIKSATCHDQVCVRTGFISRVGQTIICLPHQLVIEIQNFGEDTPELDQVDIISS</sequence>
<dbReference type="HOGENOM" id="CLU_130936_1_2_9"/>
<accession>K0IYZ5</accession>
<dbReference type="InterPro" id="IPR038690">
    <property type="entry name" value="NusG_2_sf"/>
</dbReference>
<dbReference type="EMBL" id="AP012050">
    <property type="protein sequence ID" value="BAM46202.1"/>
    <property type="molecule type" value="Genomic_DNA"/>
</dbReference>
<proteinExistence type="predicted"/>
<dbReference type="OrthoDB" id="47603at2"/>
<dbReference type="Pfam" id="PF07009">
    <property type="entry name" value="NusG_II"/>
    <property type="match status" value="1"/>
</dbReference>